<evidence type="ECO:0000256" key="1">
    <source>
        <dbReference type="ARBA" id="ARBA00004651"/>
    </source>
</evidence>
<dbReference type="Pfam" id="PF02653">
    <property type="entry name" value="BPD_transp_2"/>
    <property type="match status" value="1"/>
</dbReference>
<proteinExistence type="predicted"/>
<evidence type="ECO:0000256" key="3">
    <source>
        <dbReference type="ARBA" id="ARBA00022692"/>
    </source>
</evidence>
<keyword evidence="2" id="KW-1003">Cell membrane</keyword>
<dbReference type="Proteomes" id="UP000265562">
    <property type="component" value="Chromosome"/>
</dbReference>
<keyword evidence="5" id="KW-0472">Membrane</keyword>
<organism evidence="6 7">
    <name type="scientific">Lachnoanaerobaculum umeaense</name>
    <dbReference type="NCBI Taxonomy" id="617123"/>
    <lineage>
        <taxon>Bacteria</taxon>
        <taxon>Bacillati</taxon>
        <taxon>Bacillota</taxon>
        <taxon>Clostridia</taxon>
        <taxon>Lachnospirales</taxon>
        <taxon>Lachnospiraceae</taxon>
        <taxon>Lachnoanaerobaculum</taxon>
    </lineage>
</organism>
<dbReference type="PANTHER" id="PTHR47089:SF1">
    <property type="entry name" value="GUANOSINE ABC TRANSPORTER PERMEASE PROTEIN NUPP"/>
    <property type="match status" value="1"/>
</dbReference>
<dbReference type="EMBL" id="CP032364">
    <property type="protein sequence ID" value="AYB00563.1"/>
    <property type="molecule type" value="Genomic_DNA"/>
</dbReference>
<evidence type="ECO:0000313" key="6">
    <source>
        <dbReference type="EMBL" id="AYB00563.1"/>
    </source>
</evidence>
<dbReference type="OrthoDB" id="45037at2"/>
<evidence type="ECO:0000256" key="5">
    <source>
        <dbReference type="ARBA" id="ARBA00023136"/>
    </source>
</evidence>
<evidence type="ECO:0000256" key="2">
    <source>
        <dbReference type="ARBA" id="ARBA00022475"/>
    </source>
</evidence>
<keyword evidence="7" id="KW-1185">Reference proteome</keyword>
<name>A0A385Q2K2_9FIRM</name>
<evidence type="ECO:0000313" key="7">
    <source>
        <dbReference type="Proteomes" id="UP000265562"/>
    </source>
</evidence>
<dbReference type="KEGG" id="lua:D4A81_11895"/>
<dbReference type="AlphaFoldDB" id="A0A385Q2K2"/>
<dbReference type="RefSeq" id="WP_111525835.1">
    <property type="nucleotide sequence ID" value="NZ_CP032364.1"/>
</dbReference>
<keyword evidence="3" id="KW-0812">Transmembrane</keyword>
<reference evidence="6 7" key="1">
    <citation type="submission" date="2018-09" db="EMBL/GenBank/DDBJ databases">
        <title>Genome sequencing of Lachnoanaerobaculum umeaense DSM 23576.</title>
        <authorList>
            <person name="Kook J.-K."/>
            <person name="Park S.-N."/>
            <person name="Lim Y.K."/>
        </authorList>
    </citation>
    <scope>NUCLEOTIDE SEQUENCE [LARGE SCALE GENOMIC DNA]</scope>
    <source>
        <strain evidence="7">DSM 23576 \ CCUG 58757</strain>
    </source>
</reference>
<dbReference type="InterPro" id="IPR001851">
    <property type="entry name" value="ABC_transp_permease"/>
</dbReference>
<protein>
    <submittedName>
        <fullName evidence="6">ABC transporter permease</fullName>
    </submittedName>
</protein>
<keyword evidence="4" id="KW-1133">Transmembrane helix</keyword>
<dbReference type="PANTHER" id="PTHR47089">
    <property type="entry name" value="ABC TRANSPORTER, PERMEASE PROTEIN"/>
    <property type="match status" value="1"/>
</dbReference>
<accession>A0A385Q2K2</accession>
<dbReference type="GO" id="GO:0022857">
    <property type="term" value="F:transmembrane transporter activity"/>
    <property type="evidence" value="ECO:0007669"/>
    <property type="project" value="InterPro"/>
</dbReference>
<gene>
    <name evidence="6" type="ORF">D4A81_11895</name>
</gene>
<sequence>MNKTMKIMEKFIIPLVSIIIAFIVGMIIMLALGVNPVLALTALFKGAFGTSASIGTTLNKSTPLIFTSLCACFAYKCGVYNLGGEGQFLFGATIAFCAVHLSGIHGIPGIILALLIGTVAGGIWGLLPGIFKITRGLNEMIISIMLNYIATLFMGVIYTSWIRDTNMPQTPSIDNSLMLSKVIPSMRFTWSFVIAIVIGLVMYYGLYWTSKGFKLRAVGLNMTAAKFNGLSVKRYILFSFIISGAVAGLGGSADLLGTQYRLINGYGSGYGFDGVAIALIAQLHPIAAIIVSIFFAALRVGSTSMQVATGVPTSVSDIMQALVIVFSVAGMAMTKLPEFEMFRLKYLTKKVEGKA</sequence>
<dbReference type="GO" id="GO:0005886">
    <property type="term" value="C:plasma membrane"/>
    <property type="evidence" value="ECO:0007669"/>
    <property type="project" value="UniProtKB-SubCell"/>
</dbReference>
<comment type="subcellular location">
    <subcellularLocation>
        <location evidence="1">Cell membrane</location>
        <topology evidence="1">Multi-pass membrane protein</topology>
    </subcellularLocation>
</comment>
<dbReference type="CDD" id="cd06580">
    <property type="entry name" value="TM_PBP1_transp_TpRbsC_like"/>
    <property type="match status" value="1"/>
</dbReference>
<evidence type="ECO:0000256" key="4">
    <source>
        <dbReference type="ARBA" id="ARBA00022989"/>
    </source>
</evidence>